<dbReference type="eggNOG" id="KOG3159">
    <property type="taxonomic scope" value="Eukaryota"/>
</dbReference>
<evidence type="ECO:0000313" key="7">
    <source>
        <dbReference type="WBParaSite" id="BXY_1415600.1"/>
    </source>
</evidence>
<evidence type="ECO:0000259" key="3">
    <source>
        <dbReference type="PROSITE" id="PS51733"/>
    </source>
</evidence>
<dbReference type="GO" id="GO:0009249">
    <property type="term" value="P:protein lipoylation"/>
    <property type="evidence" value="ECO:0007669"/>
    <property type="project" value="InterPro"/>
</dbReference>
<keyword evidence="6" id="KW-1185">Reference proteome</keyword>
<dbReference type="WBParaSite" id="BXY_1415600.1">
    <property type="protein sequence ID" value="BXY_1415600.1"/>
    <property type="gene ID" value="BXY_1415600"/>
</dbReference>
<dbReference type="SUPFAM" id="SSF55681">
    <property type="entry name" value="Class II aaRS and biotin synthetases"/>
    <property type="match status" value="1"/>
</dbReference>
<dbReference type="GO" id="GO:0017118">
    <property type="term" value="F:lipoyltransferase activity"/>
    <property type="evidence" value="ECO:0007669"/>
    <property type="project" value="TreeGrafter"/>
</dbReference>
<sequence>MIAPRARLGTIYLSKSTCLYKNLALEEWLFRNHDLEKSEESVLLWSNTPSVVIGRYQNPWLEANINFCETREINVVRRFSGGGAVFHDLGNLNISVLTNQKRHNRIRNLKLVADQLNALLSTSVELNSRDDLLLPGERKVSGTAARVARGRAYHHLTLLVDTDLTVLSRSLKSPLTSLIVTNATRSVRAKAVGQLNQDVPGITTKEVRDIVIAGFGKQNLETQILEITEDDVINEQKRPGITQTYRQLKSDAWLIEKTPNFTLSLPEGNVLIEKGQLLSSISPTLNVGTFPLNFTV</sequence>
<gene>
    <name evidence="4" type="ORF">BXYJ_LOCUS14422</name>
</gene>
<dbReference type="Proteomes" id="UP000095284">
    <property type="component" value="Unplaced"/>
</dbReference>
<dbReference type="PANTHER" id="PTHR12561:SF3">
    <property type="entry name" value="LIPOYLTRANSFERASE 1, MITOCHONDRIAL"/>
    <property type="match status" value="1"/>
</dbReference>
<dbReference type="InterPro" id="IPR004562">
    <property type="entry name" value="LipoylTrfase_LipoateP_Ligase"/>
</dbReference>
<dbReference type="Pfam" id="PF21948">
    <property type="entry name" value="LplA-B_cat"/>
    <property type="match status" value="1"/>
</dbReference>
<dbReference type="EMBL" id="CAJFCV020000006">
    <property type="protein sequence ID" value="CAG9130020.1"/>
    <property type="molecule type" value="Genomic_DNA"/>
</dbReference>
<evidence type="ECO:0000256" key="2">
    <source>
        <dbReference type="ARBA" id="ARBA00008242"/>
    </source>
</evidence>
<dbReference type="PANTHER" id="PTHR12561">
    <property type="entry name" value="LIPOATE-PROTEIN LIGASE"/>
    <property type="match status" value="1"/>
</dbReference>
<dbReference type="SMR" id="A0A1I7SM72"/>
<dbReference type="InterPro" id="IPR004143">
    <property type="entry name" value="BPL_LPL_catalytic"/>
</dbReference>
<proteinExistence type="inferred from homology"/>
<dbReference type="InterPro" id="IPR045864">
    <property type="entry name" value="aa-tRNA-synth_II/BPL/LPL"/>
</dbReference>
<protein>
    <submittedName>
        <fullName evidence="4">(pine wood nematode) hypothetical protein</fullName>
    </submittedName>
    <submittedName>
        <fullName evidence="7">BPL/LPL catalytic domain-containing protein</fullName>
    </submittedName>
</protein>
<evidence type="ECO:0000313" key="4">
    <source>
        <dbReference type="EMBL" id="CAD5234331.1"/>
    </source>
</evidence>
<name>A0A1I7SM72_BURXY</name>
<dbReference type="Gene3D" id="3.30.930.10">
    <property type="entry name" value="Bira Bifunctional Protein, Domain 2"/>
    <property type="match status" value="1"/>
</dbReference>
<reference evidence="4" key="2">
    <citation type="submission" date="2020-09" db="EMBL/GenBank/DDBJ databases">
        <authorList>
            <person name="Kikuchi T."/>
        </authorList>
    </citation>
    <scope>NUCLEOTIDE SEQUENCE</scope>
    <source>
        <strain evidence="4">Ka4C1</strain>
    </source>
</reference>
<dbReference type="PROSITE" id="PS51733">
    <property type="entry name" value="BPL_LPL_CATALYTIC"/>
    <property type="match status" value="1"/>
</dbReference>
<feature type="domain" description="BPL/LPL catalytic" evidence="3">
    <location>
        <begin position="36"/>
        <end position="223"/>
    </location>
</feature>
<dbReference type="Proteomes" id="UP000659654">
    <property type="component" value="Unassembled WGS sequence"/>
</dbReference>
<organism evidence="5 7">
    <name type="scientific">Bursaphelenchus xylophilus</name>
    <name type="common">Pinewood nematode worm</name>
    <name type="synonym">Aphelenchoides xylophilus</name>
    <dbReference type="NCBI Taxonomy" id="6326"/>
    <lineage>
        <taxon>Eukaryota</taxon>
        <taxon>Metazoa</taxon>
        <taxon>Ecdysozoa</taxon>
        <taxon>Nematoda</taxon>
        <taxon>Chromadorea</taxon>
        <taxon>Rhabditida</taxon>
        <taxon>Tylenchina</taxon>
        <taxon>Tylenchomorpha</taxon>
        <taxon>Aphelenchoidea</taxon>
        <taxon>Aphelenchoididae</taxon>
        <taxon>Bursaphelenchus</taxon>
    </lineage>
</organism>
<dbReference type="UniPathway" id="UPA00537">
    <property type="reaction ID" value="UER00595"/>
</dbReference>
<reference evidence="7" key="1">
    <citation type="submission" date="2016-11" db="UniProtKB">
        <authorList>
            <consortium name="WormBaseParasite"/>
        </authorList>
    </citation>
    <scope>IDENTIFICATION</scope>
</reference>
<accession>A0A1I7SM72</accession>
<evidence type="ECO:0000313" key="6">
    <source>
        <dbReference type="Proteomes" id="UP000659654"/>
    </source>
</evidence>
<dbReference type="Proteomes" id="UP000582659">
    <property type="component" value="Unassembled WGS sequence"/>
</dbReference>
<dbReference type="GO" id="GO:0005739">
    <property type="term" value="C:mitochondrion"/>
    <property type="evidence" value="ECO:0007669"/>
    <property type="project" value="TreeGrafter"/>
</dbReference>
<dbReference type="OrthoDB" id="201621at2759"/>
<evidence type="ECO:0000313" key="5">
    <source>
        <dbReference type="Proteomes" id="UP000095284"/>
    </source>
</evidence>
<comment type="similarity">
    <text evidence="2">Belongs to the LplA family.</text>
</comment>
<dbReference type="CDD" id="cd16443">
    <property type="entry name" value="LplA"/>
    <property type="match status" value="1"/>
</dbReference>
<evidence type="ECO:0000256" key="1">
    <source>
        <dbReference type="ARBA" id="ARBA00005085"/>
    </source>
</evidence>
<dbReference type="AlphaFoldDB" id="A0A1I7SM72"/>
<comment type="pathway">
    <text evidence="1">Protein modification; protein lipoylation via exogenous pathway; protein N(6)-(lipoyl)lysine from lipoate: step 2/2.</text>
</comment>
<dbReference type="EMBL" id="CAJFDI010000006">
    <property type="protein sequence ID" value="CAD5234331.1"/>
    <property type="molecule type" value="Genomic_DNA"/>
</dbReference>